<organism evidence="2 3">
    <name type="scientific">Sphingorhabdus rigui</name>
    <dbReference type="NCBI Taxonomy" id="1282858"/>
    <lineage>
        <taxon>Bacteria</taxon>
        <taxon>Pseudomonadati</taxon>
        <taxon>Pseudomonadota</taxon>
        <taxon>Alphaproteobacteria</taxon>
        <taxon>Sphingomonadales</taxon>
        <taxon>Sphingomonadaceae</taxon>
        <taxon>Sphingorhabdus</taxon>
    </lineage>
</organism>
<dbReference type="InterPro" id="IPR029058">
    <property type="entry name" value="AB_hydrolase_fold"/>
</dbReference>
<dbReference type="Gene3D" id="3.40.50.1820">
    <property type="entry name" value="alpha/beta hydrolase"/>
    <property type="match status" value="1"/>
</dbReference>
<protein>
    <submittedName>
        <fullName evidence="2">Pimeloyl-ACP methyl ester carboxylesterase</fullName>
    </submittedName>
</protein>
<dbReference type="PANTHER" id="PTHR43433">
    <property type="entry name" value="HYDROLASE, ALPHA/BETA FOLD FAMILY PROTEIN"/>
    <property type="match status" value="1"/>
</dbReference>
<dbReference type="Proteomes" id="UP000581447">
    <property type="component" value="Unassembled WGS sequence"/>
</dbReference>
<comment type="caution">
    <text evidence="2">The sequence shown here is derived from an EMBL/GenBank/DDBJ whole genome shotgun (WGS) entry which is preliminary data.</text>
</comment>
<dbReference type="InterPro" id="IPR050471">
    <property type="entry name" value="AB_hydrolase"/>
</dbReference>
<dbReference type="EMBL" id="JACIEA010000001">
    <property type="protein sequence ID" value="MBB3942941.1"/>
    <property type="molecule type" value="Genomic_DNA"/>
</dbReference>
<gene>
    <name evidence="2" type="ORF">GGR91_001163</name>
</gene>
<keyword evidence="3" id="KW-1185">Reference proteome</keyword>
<evidence type="ECO:0000259" key="1">
    <source>
        <dbReference type="Pfam" id="PF00561"/>
    </source>
</evidence>
<dbReference type="AlphaFoldDB" id="A0A840AZ66"/>
<dbReference type="Pfam" id="PF00561">
    <property type="entry name" value="Abhydrolase_1"/>
    <property type="match status" value="1"/>
</dbReference>
<dbReference type="SUPFAM" id="SSF53474">
    <property type="entry name" value="alpha/beta-Hydrolases"/>
    <property type="match status" value="1"/>
</dbReference>
<proteinExistence type="predicted"/>
<feature type="domain" description="AB hydrolase-1" evidence="1">
    <location>
        <begin position="51"/>
        <end position="150"/>
    </location>
</feature>
<name>A0A840AZ66_9SPHN</name>
<evidence type="ECO:0000313" key="3">
    <source>
        <dbReference type="Proteomes" id="UP000581447"/>
    </source>
</evidence>
<dbReference type="InterPro" id="IPR000073">
    <property type="entry name" value="AB_hydrolase_1"/>
</dbReference>
<dbReference type="PANTHER" id="PTHR43433:SF4">
    <property type="entry name" value="NON-HEME CHLOROPEROXIDASE-RELATED"/>
    <property type="match status" value="1"/>
</dbReference>
<reference evidence="2 3" key="1">
    <citation type="submission" date="2020-08" db="EMBL/GenBank/DDBJ databases">
        <title>Genomic Encyclopedia of Type Strains, Phase IV (KMG-IV): sequencing the most valuable type-strain genomes for metagenomic binning, comparative biology and taxonomic classification.</title>
        <authorList>
            <person name="Goeker M."/>
        </authorList>
    </citation>
    <scope>NUCLEOTIDE SEQUENCE [LARGE SCALE GENOMIC DNA]</scope>
    <source>
        <strain evidence="2 3">DSM 29050</strain>
    </source>
</reference>
<sequence>MENTFRINLRVPNQRHPLTTEERPKYMIASNSFETTDGTEIAWRETGQGRPLLLIHGFMSEADTNWIKYGHAAALADAGYRVIMPDLRAHGLSGKPHAPSCYPPDILADDQFALLAHLGIEDYDLGGYSLGGRTVARMLARGAQPGKAIISGMGLQGLTQTGNRGAHFREVFDNLGHHEKGTAAWMAEAFLKTTGGDPVALRNILETFVDTSEAEIASWDLPVGIVCGEQDDDNGSAAALAALLRHGKLFSVPGNHMSAVTKPELGQAFVAALTTTW</sequence>
<evidence type="ECO:0000313" key="2">
    <source>
        <dbReference type="EMBL" id="MBB3942941.1"/>
    </source>
</evidence>
<accession>A0A840AZ66</accession>